<organism evidence="15 16">
    <name type="scientific">Aphidius gifuensis</name>
    <name type="common">Parasitoid wasp</name>
    <dbReference type="NCBI Taxonomy" id="684658"/>
    <lineage>
        <taxon>Eukaryota</taxon>
        <taxon>Metazoa</taxon>
        <taxon>Ecdysozoa</taxon>
        <taxon>Arthropoda</taxon>
        <taxon>Hexapoda</taxon>
        <taxon>Insecta</taxon>
        <taxon>Pterygota</taxon>
        <taxon>Neoptera</taxon>
        <taxon>Endopterygota</taxon>
        <taxon>Hymenoptera</taxon>
        <taxon>Apocrita</taxon>
        <taxon>Ichneumonoidea</taxon>
        <taxon>Braconidae</taxon>
        <taxon>Aphidiinae</taxon>
        <taxon>Aphidius</taxon>
    </lineage>
</organism>
<dbReference type="FunFam" id="1.10.630.10:FF:000042">
    <property type="entry name" value="Cytochrome P450"/>
    <property type="match status" value="2"/>
</dbReference>
<dbReference type="PROSITE" id="PS00086">
    <property type="entry name" value="CYTOCHROME_P450"/>
    <property type="match status" value="2"/>
</dbReference>
<reference evidence="15 16" key="1">
    <citation type="submission" date="2020-08" db="EMBL/GenBank/DDBJ databases">
        <title>Aphidius gifuensis genome sequencing and assembly.</title>
        <authorList>
            <person name="Du Z."/>
        </authorList>
    </citation>
    <scope>NUCLEOTIDE SEQUENCE [LARGE SCALE GENOMIC DNA]</scope>
    <source>
        <strain evidence="15">YNYX2018</strain>
        <tissue evidence="15">Adults</tissue>
    </source>
</reference>
<comment type="similarity">
    <text evidence="4">Belongs to the cytochrome P450 family.</text>
</comment>
<evidence type="ECO:0000313" key="15">
    <source>
        <dbReference type="EMBL" id="KAF7994760.1"/>
    </source>
</evidence>
<keyword evidence="7" id="KW-0256">Endoplasmic reticulum</keyword>
<dbReference type="PANTHER" id="PTHR24292:SF45">
    <property type="entry name" value="CYTOCHROME P450 6G1-RELATED"/>
    <property type="match status" value="1"/>
</dbReference>
<keyword evidence="6 13" id="KW-0479">Metal-binding</keyword>
<dbReference type="CDD" id="cd11056">
    <property type="entry name" value="CYP6-like"/>
    <property type="match status" value="2"/>
</dbReference>
<dbReference type="InterPro" id="IPR036396">
    <property type="entry name" value="Cyt_P450_sf"/>
</dbReference>
<keyword evidence="9" id="KW-0560">Oxidoreductase</keyword>
<evidence type="ECO:0000256" key="11">
    <source>
        <dbReference type="ARBA" id="ARBA00023033"/>
    </source>
</evidence>
<keyword evidence="14" id="KW-0812">Transmembrane</keyword>
<comment type="caution">
    <text evidence="15">The sequence shown here is derived from an EMBL/GenBank/DDBJ whole genome shotgun (WGS) entry which is preliminary data.</text>
</comment>
<feature type="transmembrane region" description="Helical" evidence="14">
    <location>
        <begin position="509"/>
        <end position="535"/>
    </location>
</feature>
<keyword evidence="12 14" id="KW-0472">Membrane</keyword>
<dbReference type="PRINTS" id="PR00385">
    <property type="entry name" value="P450"/>
</dbReference>
<keyword evidence="11" id="KW-0503">Monooxygenase</keyword>
<dbReference type="EMBL" id="JACMRX010000002">
    <property type="protein sequence ID" value="KAF7994760.1"/>
    <property type="molecule type" value="Genomic_DNA"/>
</dbReference>
<evidence type="ECO:0000313" key="16">
    <source>
        <dbReference type="Proteomes" id="UP000639338"/>
    </source>
</evidence>
<dbReference type="Proteomes" id="UP000639338">
    <property type="component" value="Unassembled WGS sequence"/>
</dbReference>
<proteinExistence type="inferred from homology"/>
<dbReference type="GO" id="GO:0020037">
    <property type="term" value="F:heme binding"/>
    <property type="evidence" value="ECO:0007669"/>
    <property type="project" value="InterPro"/>
</dbReference>
<dbReference type="AlphaFoldDB" id="A0A835CVU4"/>
<sequence length="999" mass="115109">MAVITKYLSVDVILVLASFVILSYLYMTRKFKFWKKLGVMEQSPTPFIGNIGEMMMMKKSPGQWLQDLYNWSSGLPYMGFYVFDRPFFLVRDPDLIKNILVRDSHIFQNRFVSASSDDPLGSVNLFLAKNPIWKLIRQKLTPIYTSGRLKKMFELMKEVGHDFDKHLESLGLEGEGKNIEFKEISAKFTTDMIATTAFGLRANSLNDPDAEFRKEGKRIFSSGIYRNFELTSLFFLPQLLKPLGLRFIPKDSTKFLRSVIMSTIDEREKSGCQRGDLIDLLVDLRRNQVDGPEKELFRFDGDNLVAQATVFFTGGFETSSSVLSMALGELAIHPEIQTKLRNEILEYLDRNKGQVTYDMTNAMPYLDMVVKETLRKYPPLPILDREALDDYKIPNYNLTLPKGTPVYISLYGLHYDPEYFPEPQKFIPERFTPEAKEERRNGVYLPFGDGPHVCIGLRIGLMQSKLGLINLLSKYEVSPCEETQIPMRFNPRCLITTAESGITLNIRKLFTIFFTMAYILIILLLTLIFLSYIYMKRNFSYWKKKGVTFVSPWPLFGNLFDLITSKKSAGQFFDDIYNNSSDQPYVGFFGLDKPMLVIRDPEIIKNVLVKDFNFFNDRFSAAGQNDHLGYSNLFLLKNPKWKYVRSKLTPIYTSSRLKLMFERMLIVALDFDTYLESLDLKDKGKSIELKEVCAKFTTDMIAMTGYGLRANSLNNPNAEFRKNGEKIFKPTFYRSIEWNTRTFAPHLMGLFGFTFFTKEASAFLSDALWSTIIQREQSGQKRNDLVDLLIELKNNDVNNPDKKIFGFETSSSLFAFTLYELAINPDIQSRLRNDINNALKKTNGIITYDMVTTLPYLDMIVHETLRKYPPLPFLDRIAADDYKVPGTNLIIEKGMGVFIPLTAIHSDPQYHENPDKFDPERFSEKNKESIKYSYYPFGDGPRNCIGMRLGLIQSKLGLIKVISKYEFTPCKDTLIPMEFSTKGLFSTPKTGIYLNTRKL</sequence>
<dbReference type="GO" id="GO:0016705">
    <property type="term" value="F:oxidoreductase activity, acting on paired donors, with incorporation or reduction of molecular oxygen"/>
    <property type="evidence" value="ECO:0007669"/>
    <property type="project" value="InterPro"/>
</dbReference>
<dbReference type="GO" id="GO:0004497">
    <property type="term" value="F:monooxygenase activity"/>
    <property type="evidence" value="ECO:0007669"/>
    <property type="project" value="UniProtKB-KW"/>
</dbReference>
<dbReference type="Gene3D" id="1.10.630.10">
    <property type="entry name" value="Cytochrome P450"/>
    <property type="match status" value="2"/>
</dbReference>
<feature type="binding site" description="axial binding residue" evidence="13">
    <location>
        <position position="454"/>
    </location>
    <ligand>
        <name>heme</name>
        <dbReference type="ChEBI" id="CHEBI:30413"/>
    </ligand>
    <ligandPart>
        <name>Fe</name>
        <dbReference type="ChEBI" id="CHEBI:18248"/>
    </ligandPart>
</feature>
<evidence type="ECO:0000256" key="6">
    <source>
        <dbReference type="ARBA" id="ARBA00022723"/>
    </source>
</evidence>
<dbReference type="GO" id="GO:0005789">
    <property type="term" value="C:endoplasmic reticulum membrane"/>
    <property type="evidence" value="ECO:0007669"/>
    <property type="project" value="UniProtKB-SubCell"/>
</dbReference>
<keyword evidence="5 13" id="KW-0349">Heme</keyword>
<keyword evidence="14" id="KW-1133">Transmembrane helix</keyword>
<dbReference type="GO" id="GO:0005506">
    <property type="term" value="F:iron ion binding"/>
    <property type="evidence" value="ECO:0007669"/>
    <property type="project" value="InterPro"/>
</dbReference>
<evidence type="ECO:0000256" key="13">
    <source>
        <dbReference type="PIRSR" id="PIRSR602401-1"/>
    </source>
</evidence>
<dbReference type="InterPro" id="IPR001128">
    <property type="entry name" value="Cyt_P450"/>
</dbReference>
<evidence type="ECO:0000256" key="5">
    <source>
        <dbReference type="ARBA" id="ARBA00022617"/>
    </source>
</evidence>
<comment type="subcellular location">
    <subcellularLocation>
        <location evidence="3">Endoplasmic reticulum membrane</location>
        <topology evidence="3">Peripheral membrane protein</topology>
    </subcellularLocation>
    <subcellularLocation>
        <location evidence="2">Microsome membrane</location>
        <topology evidence="2">Peripheral membrane protein</topology>
    </subcellularLocation>
</comment>
<evidence type="ECO:0000256" key="4">
    <source>
        <dbReference type="ARBA" id="ARBA00010617"/>
    </source>
</evidence>
<dbReference type="InterPro" id="IPR050476">
    <property type="entry name" value="Insect_CytP450_Detox"/>
</dbReference>
<evidence type="ECO:0000256" key="7">
    <source>
        <dbReference type="ARBA" id="ARBA00022824"/>
    </source>
</evidence>
<dbReference type="OrthoDB" id="2789670at2759"/>
<evidence type="ECO:0000256" key="3">
    <source>
        <dbReference type="ARBA" id="ARBA00004406"/>
    </source>
</evidence>
<gene>
    <name evidence="15" type="ORF">HCN44_004232</name>
</gene>
<evidence type="ECO:0000256" key="14">
    <source>
        <dbReference type="SAM" id="Phobius"/>
    </source>
</evidence>
<dbReference type="InterPro" id="IPR002401">
    <property type="entry name" value="Cyt_P450_E_grp-I"/>
</dbReference>
<accession>A0A835CVU4</accession>
<evidence type="ECO:0008006" key="17">
    <source>
        <dbReference type="Google" id="ProtNLM"/>
    </source>
</evidence>
<evidence type="ECO:0000256" key="2">
    <source>
        <dbReference type="ARBA" id="ARBA00004174"/>
    </source>
</evidence>
<dbReference type="PRINTS" id="PR00463">
    <property type="entry name" value="EP450I"/>
</dbReference>
<dbReference type="Pfam" id="PF00067">
    <property type="entry name" value="p450"/>
    <property type="match status" value="2"/>
</dbReference>
<keyword evidence="16" id="KW-1185">Reference proteome</keyword>
<feature type="transmembrane region" description="Helical" evidence="14">
    <location>
        <begin position="6"/>
        <end position="27"/>
    </location>
</feature>
<dbReference type="PANTHER" id="PTHR24292">
    <property type="entry name" value="CYTOCHROME P450"/>
    <property type="match status" value="1"/>
</dbReference>
<name>A0A835CVU4_APHGI</name>
<evidence type="ECO:0000256" key="10">
    <source>
        <dbReference type="ARBA" id="ARBA00023004"/>
    </source>
</evidence>
<dbReference type="InterPro" id="IPR017972">
    <property type="entry name" value="Cyt_P450_CS"/>
</dbReference>
<evidence type="ECO:0000256" key="9">
    <source>
        <dbReference type="ARBA" id="ARBA00023002"/>
    </source>
</evidence>
<keyword evidence="8" id="KW-0492">Microsome</keyword>
<dbReference type="SUPFAM" id="SSF48264">
    <property type="entry name" value="Cytochrome P450"/>
    <property type="match status" value="2"/>
</dbReference>
<evidence type="ECO:0000256" key="12">
    <source>
        <dbReference type="ARBA" id="ARBA00023136"/>
    </source>
</evidence>
<protein>
    <recommendedName>
        <fullName evidence="17">Cytochrome P450</fullName>
    </recommendedName>
</protein>
<evidence type="ECO:0000256" key="8">
    <source>
        <dbReference type="ARBA" id="ARBA00022848"/>
    </source>
</evidence>
<keyword evidence="10 13" id="KW-0408">Iron</keyword>
<evidence type="ECO:0000256" key="1">
    <source>
        <dbReference type="ARBA" id="ARBA00001971"/>
    </source>
</evidence>
<comment type="cofactor">
    <cofactor evidence="1 13">
        <name>heme</name>
        <dbReference type="ChEBI" id="CHEBI:30413"/>
    </cofactor>
</comment>